<feature type="region of interest" description="Disordered" evidence="1">
    <location>
        <begin position="85"/>
        <end position="168"/>
    </location>
</feature>
<protein>
    <submittedName>
        <fullName evidence="2">Uncharacterized protein</fullName>
    </submittedName>
</protein>
<evidence type="ECO:0000313" key="2">
    <source>
        <dbReference type="EMBL" id="KUN58854.1"/>
    </source>
</evidence>
<accession>A0A101RNE0</accession>
<proteinExistence type="predicted"/>
<comment type="caution">
    <text evidence="2">The sequence shown here is derived from an EMBL/GenBank/DDBJ whole genome shotgun (WGS) entry which is preliminary data.</text>
</comment>
<gene>
    <name evidence="2" type="ORF">AQJ46_42020</name>
</gene>
<organism evidence="2 3">
    <name type="scientific">Streptomyces canus</name>
    <dbReference type="NCBI Taxonomy" id="58343"/>
    <lineage>
        <taxon>Bacteria</taxon>
        <taxon>Bacillati</taxon>
        <taxon>Actinomycetota</taxon>
        <taxon>Actinomycetes</taxon>
        <taxon>Kitasatosporales</taxon>
        <taxon>Streptomycetaceae</taxon>
        <taxon>Streptomyces</taxon>
        <taxon>Streptomyces aurantiacus group</taxon>
    </lineage>
</organism>
<feature type="compositionally biased region" description="Basic and acidic residues" evidence="1">
    <location>
        <begin position="110"/>
        <end position="120"/>
    </location>
</feature>
<reference evidence="2 3" key="1">
    <citation type="submission" date="2015-10" db="EMBL/GenBank/DDBJ databases">
        <title>Draft genome sequence of Streptomyces canus DSM 40017, type strain for the species Streptomyces canus.</title>
        <authorList>
            <person name="Ruckert C."/>
            <person name="Winkler A."/>
            <person name="Kalinowski J."/>
            <person name="Kampfer P."/>
            <person name="Glaeser S."/>
        </authorList>
    </citation>
    <scope>NUCLEOTIDE SEQUENCE [LARGE SCALE GENOMIC DNA]</scope>
    <source>
        <strain evidence="2 3">DSM 40017</strain>
    </source>
</reference>
<sequence>MTSRAAQAVYGEHLVRISELIPALLYGHIMDRKDLAVAHEQGDQDRVLSAVGLQVMEYRDELLETAVALDVLALCHPPGGYLPWPYKEEPGGPEEGDELRTDASSVASHLAEHRPAPRHEPQRRHPAAVAGRLHGDGARRCTRVRPPGVAGPRRPKRVLTPVSPRPSG</sequence>
<evidence type="ECO:0000313" key="3">
    <source>
        <dbReference type="Proteomes" id="UP000053669"/>
    </source>
</evidence>
<name>A0A101RNE0_9ACTN</name>
<dbReference type="EMBL" id="LMWU01000055">
    <property type="protein sequence ID" value="KUN58854.1"/>
    <property type="molecule type" value="Genomic_DNA"/>
</dbReference>
<evidence type="ECO:0000256" key="1">
    <source>
        <dbReference type="SAM" id="MobiDB-lite"/>
    </source>
</evidence>
<dbReference type="AlphaFoldDB" id="A0A101RNE0"/>
<dbReference type="Proteomes" id="UP000053669">
    <property type="component" value="Unassembled WGS sequence"/>
</dbReference>